<evidence type="ECO:0000313" key="2">
    <source>
        <dbReference type="Proteomes" id="UP001157502"/>
    </source>
</evidence>
<protein>
    <submittedName>
        <fullName evidence="1">Uncharacterized protein</fullName>
    </submittedName>
</protein>
<sequence length="125" mass="13077">MFSTISVGCNACRLACSDPHDPGPSSWVLRPGPFVALLGPQSVCHITDLMAASLLVTHFIPHSLLTGACPASCSSGGGGRGGQGVAVHVPPEPGEPYDPCVILQSEACIRRFHGRPICDKNRVNF</sequence>
<reference evidence="1" key="1">
    <citation type="submission" date="2021-05" db="EMBL/GenBank/DDBJ databases">
        <authorList>
            <person name="Pan Q."/>
            <person name="Jouanno E."/>
            <person name="Zahm M."/>
            <person name="Klopp C."/>
            <person name="Cabau C."/>
            <person name="Louis A."/>
            <person name="Berthelot C."/>
            <person name="Parey E."/>
            <person name="Roest Crollius H."/>
            <person name="Montfort J."/>
            <person name="Robinson-Rechavi M."/>
            <person name="Bouchez O."/>
            <person name="Lampietro C."/>
            <person name="Lopez Roques C."/>
            <person name="Donnadieu C."/>
            <person name="Postlethwait J."/>
            <person name="Bobe J."/>
            <person name="Dillon D."/>
            <person name="Chandos A."/>
            <person name="von Hippel F."/>
            <person name="Guiguen Y."/>
        </authorList>
    </citation>
    <scope>NUCLEOTIDE SEQUENCE</scope>
    <source>
        <strain evidence="1">YG-Jan2019</strain>
    </source>
</reference>
<name>A0ACC2FS96_DALPE</name>
<organism evidence="1 2">
    <name type="scientific">Dallia pectoralis</name>
    <name type="common">Alaska blackfish</name>
    <dbReference type="NCBI Taxonomy" id="75939"/>
    <lineage>
        <taxon>Eukaryota</taxon>
        <taxon>Metazoa</taxon>
        <taxon>Chordata</taxon>
        <taxon>Craniata</taxon>
        <taxon>Vertebrata</taxon>
        <taxon>Euteleostomi</taxon>
        <taxon>Actinopterygii</taxon>
        <taxon>Neopterygii</taxon>
        <taxon>Teleostei</taxon>
        <taxon>Protacanthopterygii</taxon>
        <taxon>Esociformes</taxon>
        <taxon>Umbridae</taxon>
        <taxon>Dallia</taxon>
    </lineage>
</organism>
<evidence type="ECO:0000313" key="1">
    <source>
        <dbReference type="EMBL" id="KAJ7994240.1"/>
    </source>
</evidence>
<comment type="caution">
    <text evidence="1">The sequence shown here is derived from an EMBL/GenBank/DDBJ whole genome shotgun (WGS) entry which is preliminary data.</text>
</comment>
<proteinExistence type="predicted"/>
<accession>A0ACC2FS96</accession>
<gene>
    <name evidence="1" type="ORF">DPEC_G00263840</name>
</gene>
<keyword evidence="2" id="KW-1185">Reference proteome</keyword>
<dbReference type="EMBL" id="CM055750">
    <property type="protein sequence ID" value="KAJ7994240.1"/>
    <property type="molecule type" value="Genomic_DNA"/>
</dbReference>
<dbReference type="Proteomes" id="UP001157502">
    <property type="component" value="Chromosome 23"/>
</dbReference>